<evidence type="ECO:0000313" key="2">
    <source>
        <dbReference type="EMBL" id="ANI86423.1"/>
    </source>
</evidence>
<name>A0A191TDH9_BACCE</name>
<sequence length="183" mass="21226">MKTYTVKEVSSLIGKHEETIKRWIRSGKLPNSYRNSDKEGWRILESDLLHITQIVPTKEEPQQDSHIKSFTNEEDTLILLAYEAVTLTSPTKEIHSVLSVVGIKRTLEILLIMQQSATKVKNPDGFIRKAIRENWSPTSLPIKLPKKQSKCLSDLTQQDYNMAQTKRENTYQPKIELYNWLED</sequence>
<organism evidence="2">
    <name type="scientific">Bacillus cereus</name>
    <dbReference type="NCBI Taxonomy" id="1396"/>
    <lineage>
        <taxon>Bacteria</taxon>
        <taxon>Bacillati</taxon>
        <taxon>Bacillota</taxon>
        <taxon>Bacilli</taxon>
        <taxon>Bacillales</taxon>
        <taxon>Bacillaceae</taxon>
        <taxon>Bacillus</taxon>
        <taxon>Bacillus cereus group</taxon>
    </lineage>
</organism>
<dbReference type="AlphaFoldDB" id="A0A191TDH9"/>
<evidence type="ECO:0000259" key="1">
    <source>
        <dbReference type="Pfam" id="PF12728"/>
    </source>
</evidence>
<dbReference type="SUPFAM" id="SSF46955">
    <property type="entry name" value="Putative DNA-binding domain"/>
    <property type="match status" value="1"/>
</dbReference>
<dbReference type="Pfam" id="PF12728">
    <property type="entry name" value="HTH_17"/>
    <property type="match status" value="1"/>
</dbReference>
<proteinExistence type="predicted"/>
<reference evidence="2" key="1">
    <citation type="journal article" date="2016" name="Front. Microbiol.">
        <title>Probiotic Bacillus cereus Strains, a Potential Risk for Public Health in China.</title>
        <authorList>
            <person name="Zhu K."/>
            <person name="Holzel C.S."/>
            <person name="Cui Y."/>
            <person name="Mayer R."/>
            <person name="Wang Y."/>
            <person name="Dietrich R."/>
            <person name="Didier A."/>
            <person name="Bassitta R."/>
            <person name="Martlbauer E."/>
            <person name="Ding S."/>
        </authorList>
    </citation>
    <scope>NUCLEOTIDE SEQUENCE</scope>
    <source>
        <strain evidence="2">9i</strain>
    </source>
</reference>
<feature type="domain" description="Helix-turn-helix" evidence="1">
    <location>
        <begin position="4"/>
        <end position="49"/>
    </location>
</feature>
<dbReference type="InterPro" id="IPR009061">
    <property type="entry name" value="DNA-bd_dom_put_sf"/>
</dbReference>
<dbReference type="EMBL" id="KX091844">
    <property type="protein sequence ID" value="ANI86423.1"/>
    <property type="molecule type" value="Genomic_DNA"/>
</dbReference>
<accession>A0A191TDH9</accession>
<protein>
    <submittedName>
        <fullName evidence="2">MerR-superfamily protein</fullName>
    </submittedName>
</protein>
<dbReference type="InterPro" id="IPR041657">
    <property type="entry name" value="HTH_17"/>
</dbReference>